<gene>
    <name evidence="3" type="ORF">LCGC14_2989780</name>
</gene>
<dbReference type="AlphaFoldDB" id="A0A0F8XRT2"/>
<dbReference type="Pfam" id="PF05593">
    <property type="entry name" value="RHS_repeat"/>
    <property type="match status" value="1"/>
</dbReference>
<name>A0A0F8XRT2_9ZZZZ</name>
<accession>A0A0F8XRT2</accession>
<dbReference type="InterPro" id="IPR056823">
    <property type="entry name" value="TEN-like_YD-shell"/>
</dbReference>
<dbReference type="PANTHER" id="PTHR32305">
    <property type="match status" value="1"/>
</dbReference>
<keyword evidence="1" id="KW-0677">Repeat</keyword>
<dbReference type="Gene3D" id="2.180.10.10">
    <property type="entry name" value="RHS repeat-associated core"/>
    <property type="match status" value="1"/>
</dbReference>
<comment type="caution">
    <text evidence="3">The sequence shown here is derived from an EMBL/GenBank/DDBJ whole genome shotgun (WGS) entry which is preliminary data.</text>
</comment>
<dbReference type="InterPro" id="IPR022385">
    <property type="entry name" value="Rhs_assc_core"/>
</dbReference>
<protein>
    <recommendedName>
        <fullName evidence="2">Teneurin-like YD-shell domain-containing protein</fullName>
    </recommendedName>
</protein>
<dbReference type="InterPro" id="IPR050708">
    <property type="entry name" value="T6SS_VgrG/RHS"/>
</dbReference>
<feature type="domain" description="Teneurin-like YD-shell" evidence="2">
    <location>
        <begin position="105"/>
        <end position="357"/>
    </location>
</feature>
<dbReference type="NCBIfam" id="TIGR03696">
    <property type="entry name" value="Rhs_assc_core"/>
    <property type="match status" value="1"/>
</dbReference>
<dbReference type="Pfam" id="PF25023">
    <property type="entry name" value="TEN_YD-shell"/>
    <property type="match status" value="1"/>
</dbReference>
<feature type="non-terminal residue" evidence="3">
    <location>
        <position position="1"/>
    </location>
</feature>
<dbReference type="EMBL" id="LAZR01061283">
    <property type="protein sequence ID" value="KKK63885.1"/>
    <property type="molecule type" value="Genomic_DNA"/>
</dbReference>
<evidence type="ECO:0000256" key="1">
    <source>
        <dbReference type="ARBA" id="ARBA00022737"/>
    </source>
</evidence>
<dbReference type="InterPro" id="IPR006530">
    <property type="entry name" value="YD"/>
</dbReference>
<dbReference type="NCBIfam" id="TIGR01643">
    <property type="entry name" value="YD_repeat_2x"/>
    <property type="match status" value="2"/>
</dbReference>
<proteinExistence type="predicted"/>
<sequence length="367" mass="41095">FYEYDSHNNIVELTQSGTTYTYEYDARDSLKTIKKSGIEVASFTYDGNGNLLSKTINGLSTNYVYDLANRLVSSTSSLESNALVYDNLNRLTSFDSKAFQYDIANQLINDGQYTYTYDGNGNMLTKYDGVTTTTYTYNVANQLISDGVNTYSYEVDIGGQLVNTGNMVSDGNFTYVYDDKDRLVEVKQGATTVATYSYNNLGQRISKTVGANTTTYTYNDLTKMLSSETTGASTTSFNGVPGKYAQLISIDIGGVTYYYVYDAMGQIIGLTNTSGAWVVKYTYDSWGNVTEYDGNDIQQTLGTFANPYLYKTYYYDAETSLYYLEQRYYDPNIARFITKDPLPGTLTDRLSTNPYIYVANNPITNID</sequence>
<reference evidence="3" key="1">
    <citation type="journal article" date="2015" name="Nature">
        <title>Complex archaea that bridge the gap between prokaryotes and eukaryotes.</title>
        <authorList>
            <person name="Spang A."/>
            <person name="Saw J.H."/>
            <person name="Jorgensen S.L."/>
            <person name="Zaremba-Niedzwiedzka K."/>
            <person name="Martijn J."/>
            <person name="Lind A.E."/>
            <person name="van Eijk R."/>
            <person name="Schleper C."/>
            <person name="Guy L."/>
            <person name="Ettema T.J."/>
        </authorList>
    </citation>
    <scope>NUCLEOTIDE SEQUENCE</scope>
</reference>
<evidence type="ECO:0000259" key="2">
    <source>
        <dbReference type="Pfam" id="PF25023"/>
    </source>
</evidence>
<evidence type="ECO:0000313" key="3">
    <source>
        <dbReference type="EMBL" id="KKK63885.1"/>
    </source>
</evidence>
<feature type="non-terminal residue" evidence="3">
    <location>
        <position position="367"/>
    </location>
</feature>
<dbReference type="PANTHER" id="PTHR32305:SF15">
    <property type="entry name" value="PROTEIN RHSA-RELATED"/>
    <property type="match status" value="1"/>
</dbReference>
<dbReference type="InterPro" id="IPR031325">
    <property type="entry name" value="RHS_repeat"/>
</dbReference>
<organism evidence="3">
    <name type="scientific">marine sediment metagenome</name>
    <dbReference type="NCBI Taxonomy" id="412755"/>
    <lineage>
        <taxon>unclassified sequences</taxon>
        <taxon>metagenomes</taxon>
        <taxon>ecological metagenomes</taxon>
    </lineage>
</organism>